<keyword evidence="3" id="KW-0732">Signal</keyword>
<feature type="compositionally biased region" description="Basic and acidic residues" evidence="1">
    <location>
        <begin position="227"/>
        <end position="236"/>
    </location>
</feature>
<proteinExistence type="predicted"/>
<dbReference type="STRING" id="1051891.A0A0C3LZ64"/>
<evidence type="ECO:0000256" key="1">
    <source>
        <dbReference type="SAM" id="MobiDB-lite"/>
    </source>
</evidence>
<feature type="compositionally biased region" description="Low complexity" evidence="1">
    <location>
        <begin position="144"/>
        <end position="158"/>
    </location>
</feature>
<gene>
    <name evidence="4" type="ORF">M407DRAFT_197958</name>
</gene>
<evidence type="ECO:0000256" key="3">
    <source>
        <dbReference type="SAM" id="SignalP"/>
    </source>
</evidence>
<feature type="compositionally biased region" description="Low complexity" evidence="1">
    <location>
        <begin position="414"/>
        <end position="451"/>
    </location>
</feature>
<feature type="region of interest" description="Disordered" evidence="1">
    <location>
        <begin position="49"/>
        <end position="129"/>
    </location>
</feature>
<organism evidence="4 5">
    <name type="scientific">Tulasnella calospora MUT 4182</name>
    <dbReference type="NCBI Taxonomy" id="1051891"/>
    <lineage>
        <taxon>Eukaryota</taxon>
        <taxon>Fungi</taxon>
        <taxon>Dikarya</taxon>
        <taxon>Basidiomycota</taxon>
        <taxon>Agaricomycotina</taxon>
        <taxon>Agaricomycetes</taxon>
        <taxon>Cantharellales</taxon>
        <taxon>Tulasnellaceae</taxon>
        <taxon>Tulasnella</taxon>
    </lineage>
</organism>
<reference evidence="5" key="2">
    <citation type="submission" date="2015-01" db="EMBL/GenBank/DDBJ databases">
        <title>Evolutionary Origins and Diversification of the Mycorrhizal Mutualists.</title>
        <authorList>
            <consortium name="DOE Joint Genome Institute"/>
            <consortium name="Mycorrhizal Genomics Consortium"/>
            <person name="Kohler A."/>
            <person name="Kuo A."/>
            <person name="Nagy L.G."/>
            <person name="Floudas D."/>
            <person name="Copeland A."/>
            <person name="Barry K.W."/>
            <person name="Cichocki N."/>
            <person name="Veneault-Fourrey C."/>
            <person name="LaButti K."/>
            <person name="Lindquist E.A."/>
            <person name="Lipzen A."/>
            <person name="Lundell T."/>
            <person name="Morin E."/>
            <person name="Murat C."/>
            <person name="Riley R."/>
            <person name="Ohm R."/>
            <person name="Sun H."/>
            <person name="Tunlid A."/>
            <person name="Henrissat B."/>
            <person name="Grigoriev I.V."/>
            <person name="Hibbett D.S."/>
            <person name="Martin F."/>
        </authorList>
    </citation>
    <scope>NUCLEOTIDE SEQUENCE [LARGE SCALE GENOMIC DNA]</scope>
    <source>
        <strain evidence="5">MUT 4182</strain>
    </source>
</reference>
<reference evidence="4 5" key="1">
    <citation type="submission" date="2014-04" db="EMBL/GenBank/DDBJ databases">
        <authorList>
            <consortium name="DOE Joint Genome Institute"/>
            <person name="Kuo A."/>
            <person name="Girlanda M."/>
            <person name="Perotto S."/>
            <person name="Kohler A."/>
            <person name="Nagy L.G."/>
            <person name="Floudas D."/>
            <person name="Copeland A."/>
            <person name="Barry K.W."/>
            <person name="Cichocki N."/>
            <person name="Veneault-Fourrey C."/>
            <person name="LaButti K."/>
            <person name="Lindquist E.A."/>
            <person name="Lipzen A."/>
            <person name="Lundell T."/>
            <person name="Morin E."/>
            <person name="Murat C."/>
            <person name="Sun H."/>
            <person name="Tunlid A."/>
            <person name="Henrissat B."/>
            <person name="Grigoriev I.V."/>
            <person name="Hibbett D.S."/>
            <person name="Martin F."/>
            <person name="Nordberg H.P."/>
            <person name="Cantor M.N."/>
            <person name="Hua S.X."/>
        </authorList>
    </citation>
    <scope>NUCLEOTIDE SEQUENCE [LARGE SCALE GENOMIC DNA]</scope>
    <source>
        <strain evidence="4 5">MUT 4182</strain>
    </source>
</reference>
<keyword evidence="2" id="KW-1133">Transmembrane helix</keyword>
<feature type="region of interest" description="Disordered" evidence="1">
    <location>
        <begin position="312"/>
        <end position="469"/>
    </location>
</feature>
<feature type="region of interest" description="Disordered" evidence="1">
    <location>
        <begin position="144"/>
        <end position="164"/>
    </location>
</feature>
<name>A0A0C3LZ64_9AGAM</name>
<dbReference type="EMBL" id="KN823020">
    <property type="protein sequence ID" value="KIO26712.1"/>
    <property type="molecule type" value="Genomic_DNA"/>
</dbReference>
<protein>
    <submittedName>
        <fullName evidence="4">Uncharacterized protein</fullName>
    </submittedName>
</protein>
<keyword evidence="2" id="KW-0472">Membrane</keyword>
<sequence length="469" mass="47474">MKPNVALSTSLFALSSLVLALEHGRPNAQVAPRAPQYPPIIPQVRNSLPLGYSRRQGPSSDIASESSAIETSTTTSESATSSSETTSTQPPPTSTTTTSPPASTPASTPISTPRPTSTSRPVSATVLTGSDGAVSTLTLTVTNSGTATSSSASPSSTDGGDDNGGVGTKSIAGIAVAGSLAVLGIAGFIWWKLSKKRFSGLEDTDDNFKWPDLNENTAMQPLPGRAESVRGGRDGALDSSQSESTHAKPYYDNQSAISSAVDLSRGPVEHAPSASYYDNPPSQYPNYQHSAYAASDAASGYYDPYSGPVPEVFSPQTATGPSFAADAGRRSPGPNMAYDPSGYGPRAASPGPNAAYAPRSASPGPNVAYGGPRAASPGPNMAYGGPRSASPGPNAAYAPRSNSPGPNAAYAPRSNSPGPNAAYAAYGPRSNSPGPGAAYAAYGARSASPGPNYGYGGRTSPGPNNFGQQ</sequence>
<evidence type="ECO:0000256" key="2">
    <source>
        <dbReference type="SAM" id="Phobius"/>
    </source>
</evidence>
<accession>A0A0C3LZ64</accession>
<dbReference type="AlphaFoldDB" id="A0A0C3LZ64"/>
<evidence type="ECO:0000313" key="5">
    <source>
        <dbReference type="Proteomes" id="UP000054248"/>
    </source>
</evidence>
<keyword evidence="5" id="KW-1185">Reference proteome</keyword>
<keyword evidence="2" id="KW-0812">Transmembrane</keyword>
<dbReference type="HOGENOM" id="CLU_053387_0_0_1"/>
<feature type="chain" id="PRO_5002166703" evidence="3">
    <location>
        <begin position="21"/>
        <end position="469"/>
    </location>
</feature>
<evidence type="ECO:0000313" key="4">
    <source>
        <dbReference type="EMBL" id="KIO26712.1"/>
    </source>
</evidence>
<feature type="transmembrane region" description="Helical" evidence="2">
    <location>
        <begin position="171"/>
        <end position="191"/>
    </location>
</feature>
<dbReference type="Proteomes" id="UP000054248">
    <property type="component" value="Unassembled WGS sequence"/>
</dbReference>
<feature type="signal peptide" evidence="3">
    <location>
        <begin position="1"/>
        <end position="20"/>
    </location>
</feature>
<dbReference type="OrthoDB" id="2576541at2759"/>
<feature type="region of interest" description="Disordered" evidence="1">
    <location>
        <begin position="204"/>
        <end position="251"/>
    </location>
</feature>
<feature type="compositionally biased region" description="Low complexity" evidence="1">
    <location>
        <begin position="58"/>
        <end position="125"/>
    </location>
</feature>